<evidence type="ECO:0000313" key="2">
    <source>
        <dbReference type="Proteomes" id="UP001295684"/>
    </source>
</evidence>
<dbReference type="EMBL" id="CAMPGE010025205">
    <property type="protein sequence ID" value="CAI2382986.1"/>
    <property type="molecule type" value="Genomic_DNA"/>
</dbReference>
<keyword evidence="2" id="KW-1185">Reference proteome</keyword>
<reference evidence="1" key="1">
    <citation type="submission" date="2023-07" db="EMBL/GenBank/DDBJ databases">
        <authorList>
            <consortium name="AG Swart"/>
            <person name="Singh M."/>
            <person name="Singh A."/>
            <person name="Seah K."/>
            <person name="Emmerich C."/>
        </authorList>
    </citation>
    <scope>NUCLEOTIDE SEQUENCE</scope>
    <source>
        <strain evidence="1">DP1</strain>
    </source>
</reference>
<dbReference type="Proteomes" id="UP001295684">
    <property type="component" value="Unassembled WGS sequence"/>
</dbReference>
<dbReference type="AlphaFoldDB" id="A0AAD2D819"/>
<organism evidence="1 2">
    <name type="scientific">Euplotes crassus</name>
    <dbReference type="NCBI Taxonomy" id="5936"/>
    <lineage>
        <taxon>Eukaryota</taxon>
        <taxon>Sar</taxon>
        <taxon>Alveolata</taxon>
        <taxon>Ciliophora</taxon>
        <taxon>Intramacronucleata</taxon>
        <taxon>Spirotrichea</taxon>
        <taxon>Hypotrichia</taxon>
        <taxon>Euplotida</taxon>
        <taxon>Euplotidae</taxon>
        <taxon>Moneuplotes</taxon>
    </lineage>
</organism>
<comment type="caution">
    <text evidence="1">The sequence shown here is derived from an EMBL/GenBank/DDBJ whole genome shotgun (WGS) entry which is preliminary data.</text>
</comment>
<dbReference type="GO" id="GO:0005739">
    <property type="term" value="C:mitochondrion"/>
    <property type="evidence" value="ECO:0007669"/>
    <property type="project" value="GOC"/>
</dbReference>
<dbReference type="InterPro" id="IPR045298">
    <property type="entry name" value="Complex1_LYR_LYRM7"/>
</dbReference>
<dbReference type="PANTHER" id="PTHR47484">
    <property type="entry name" value="COMPLEX 1 PROTEIN CONTAINING PROTEIN, EXPRESSED"/>
    <property type="match status" value="1"/>
</dbReference>
<name>A0AAD2D819_EUPCR</name>
<proteinExistence type="predicted"/>
<dbReference type="GO" id="GO:0034551">
    <property type="term" value="P:mitochondrial respiratory chain complex III assembly"/>
    <property type="evidence" value="ECO:0007669"/>
    <property type="project" value="InterPro"/>
</dbReference>
<evidence type="ECO:0000313" key="1">
    <source>
        <dbReference type="EMBL" id="CAI2382986.1"/>
    </source>
</evidence>
<sequence>MKHVIRNKNVLELLEKPIEKMKREPKGIANFSNDYLRCYRDVWKVTARFNWNNEEGESWRDILRASARAEFEQIKEENDPLIIGKFLITWRDAINRMHEKVNDVNMKMTSFVDETRTDSVNQKAFDPFKDRNVM</sequence>
<accession>A0AAD2D819</accession>
<dbReference type="CDD" id="cd20267">
    <property type="entry name" value="Complex1_LYR_LYRM7"/>
    <property type="match status" value="1"/>
</dbReference>
<protein>
    <submittedName>
        <fullName evidence="1">Uncharacterized protein</fullName>
    </submittedName>
</protein>
<gene>
    <name evidence="1" type="ORF">ECRASSUSDP1_LOCUS24477</name>
</gene>
<dbReference type="PANTHER" id="PTHR47484:SF1">
    <property type="entry name" value="COMPLEX 1 PROTEIN CONTAINING PROTEIN, EXPRESSED"/>
    <property type="match status" value="1"/>
</dbReference>